<reference evidence="7 8" key="1">
    <citation type="submission" date="2021-02" db="EMBL/GenBank/DDBJ databases">
        <title>Genome assembly of Pseudopithomyces chartarum.</title>
        <authorList>
            <person name="Jauregui R."/>
            <person name="Singh J."/>
            <person name="Voisey C."/>
        </authorList>
    </citation>
    <scope>NUCLEOTIDE SEQUENCE [LARGE SCALE GENOMIC DNA]</scope>
    <source>
        <strain evidence="7 8">AGR01</strain>
    </source>
</reference>
<evidence type="ECO:0000256" key="2">
    <source>
        <dbReference type="ARBA" id="ARBA00004584"/>
    </source>
</evidence>
<gene>
    <name evidence="7" type="ORF">GRF29_1g987513</name>
</gene>
<evidence type="ECO:0000313" key="8">
    <source>
        <dbReference type="Proteomes" id="UP001280581"/>
    </source>
</evidence>
<organism evidence="7 8">
    <name type="scientific">Pseudopithomyces chartarum</name>
    <dbReference type="NCBI Taxonomy" id="1892770"/>
    <lineage>
        <taxon>Eukaryota</taxon>
        <taxon>Fungi</taxon>
        <taxon>Dikarya</taxon>
        <taxon>Ascomycota</taxon>
        <taxon>Pezizomycotina</taxon>
        <taxon>Dothideomycetes</taxon>
        <taxon>Pleosporomycetidae</taxon>
        <taxon>Pleosporales</taxon>
        <taxon>Massarineae</taxon>
        <taxon>Didymosphaeriaceae</taxon>
        <taxon>Pseudopithomyces</taxon>
    </lineage>
</organism>
<proteinExistence type="inferred from homology"/>
<dbReference type="PANTHER" id="PTHR14582:SF1">
    <property type="entry name" value="CENTROMERE PROTEIN O"/>
    <property type="match status" value="1"/>
</dbReference>
<comment type="subcellular location">
    <subcellularLocation>
        <location evidence="2">Chromosome</location>
        <location evidence="2">Centromere</location>
    </subcellularLocation>
    <subcellularLocation>
        <location evidence="1">Nucleus</location>
    </subcellularLocation>
</comment>
<keyword evidence="6" id="KW-0137">Centromere</keyword>
<comment type="caution">
    <text evidence="7">The sequence shown here is derived from an EMBL/GenBank/DDBJ whole genome shotgun (WGS) entry which is preliminary data.</text>
</comment>
<keyword evidence="4" id="KW-0158">Chromosome</keyword>
<evidence type="ECO:0000256" key="6">
    <source>
        <dbReference type="ARBA" id="ARBA00023328"/>
    </source>
</evidence>
<evidence type="ECO:0000256" key="1">
    <source>
        <dbReference type="ARBA" id="ARBA00004123"/>
    </source>
</evidence>
<sequence>MATTEALDSDISNLRDRIAILQAHRANLSSVLLSQPHLSTRLEQRPVPNERSRRNAAKLVQRQSTRNLENIYRACAGVTAYKVKDPDPCAVDNGNVLGVRIDVSIRGQFVETYHVLFNRPNVAHKTMLKIHKHTIPPCIPLQPLADRWIPVMRKSAEQPTEQDLVRFGRRLRKELVSWHMRLDALEELRRQAQVDSQSTDKKQTAEDSALGTVLNAFVSDDEDSEEEDDPVEQTGSLRFTRIEADNAVREVTAVWSNGRVGIFKVTKDGEIEEAVVRERDGSRNTSLSRRAIGRVEELVSGLR</sequence>
<evidence type="ECO:0000313" key="7">
    <source>
        <dbReference type="EMBL" id="KAK3216796.1"/>
    </source>
</evidence>
<dbReference type="Pfam" id="PF09496">
    <property type="entry name" value="CENP-O"/>
    <property type="match status" value="1"/>
</dbReference>
<comment type="similarity">
    <text evidence="3">Belongs to the CENP-O/MCM21 family.</text>
</comment>
<accession>A0AAN6M974</accession>
<dbReference type="PANTHER" id="PTHR14582">
    <property type="entry name" value="INNER KINETOCHORE SUBUNIT MAL2"/>
    <property type="match status" value="1"/>
</dbReference>
<evidence type="ECO:0000256" key="5">
    <source>
        <dbReference type="ARBA" id="ARBA00023242"/>
    </source>
</evidence>
<keyword evidence="8" id="KW-1185">Reference proteome</keyword>
<evidence type="ECO:0000256" key="3">
    <source>
        <dbReference type="ARBA" id="ARBA00007321"/>
    </source>
</evidence>
<dbReference type="AlphaFoldDB" id="A0AAN6M974"/>
<dbReference type="EMBL" id="WVTA01000001">
    <property type="protein sequence ID" value="KAK3216796.1"/>
    <property type="molecule type" value="Genomic_DNA"/>
</dbReference>
<dbReference type="GO" id="GO:0031511">
    <property type="term" value="C:Mis6-Sim4 complex"/>
    <property type="evidence" value="ECO:0007669"/>
    <property type="project" value="TreeGrafter"/>
</dbReference>
<evidence type="ECO:0008006" key="9">
    <source>
        <dbReference type="Google" id="ProtNLM"/>
    </source>
</evidence>
<dbReference type="Proteomes" id="UP001280581">
    <property type="component" value="Unassembled WGS sequence"/>
</dbReference>
<dbReference type="InterPro" id="IPR018464">
    <property type="entry name" value="CENP-O"/>
</dbReference>
<name>A0AAN6M974_9PLEO</name>
<keyword evidence="5" id="KW-0539">Nucleus</keyword>
<protein>
    <recommendedName>
        <fullName evidence="9">Cenp-O kinetochore centromere component</fullName>
    </recommendedName>
</protein>
<dbReference type="GO" id="GO:0005634">
    <property type="term" value="C:nucleus"/>
    <property type="evidence" value="ECO:0007669"/>
    <property type="project" value="UniProtKB-SubCell"/>
</dbReference>
<evidence type="ECO:0000256" key="4">
    <source>
        <dbReference type="ARBA" id="ARBA00022454"/>
    </source>
</evidence>